<evidence type="ECO:0000259" key="2">
    <source>
        <dbReference type="Pfam" id="PF07811"/>
    </source>
</evidence>
<keyword evidence="1" id="KW-1133">Transmembrane helix</keyword>
<dbReference type="EMBL" id="LWHQ01000013">
    <property type="protein sequence ID" value="OAS26144.1"/>
    <property type="molecule type" value="Genomic_DNA"/>
</dbReference>
<feature type="transmembrane region" description="Helical" evidence="1">
    <location>
        <begin position="21"/>
        <end position="45"/>
    </location>
</feature>
<evidence type="ECO:0000256" key="1">
    <source>
        <dbReference type="SAM" id="Phobius"/>
    </source>
</evidence>
<dbReference type="OrthoDB" id="7906240at2"/>
<protein>
    <submittedName>
        <fullName evidence="3">Pilus assembly protein TadE</fullName>
    </submittedName>
</protein>
<dbReference type="RefSeq" id="WP_048435966.1">
    <property type="nucleotide sequence ID" value="NZ_LWHQ01000013.1"/>
</dbReference>
<dbReference type="STRING" id="427683.A5481_07295"/>
<keyword evidence="1" id="KW-0472">Membrane</keyword>
<evidence type="ECO:0000313" key="4">
    <source>
        <dbReference type="Proteomes" id="UP000078316"/>
    </source>
</evidence>
<evidence type="ECO:0000313" key="3">
    <source>
        <dbReference type="EMBL" id="OAS26144.1"/>
    </source>
</evidence>
<dbReference type="Pfam" id="PF07811">
    <property type="entry name" value="TadE"/>
    <property type="match status" value="1"/>
</dbReference>
<dbReference type="InterPro" id="IPR012495">
    <property type="entry name" value="TadE-like_dom"/>
</dbReference>
<organism evidence="3 4">
    <name type="scientific">Methylobacterium platani</name>
    <dbReference type="NCBI Taxonomy" id="427683"/>
    <lineage>
        <taxon>Bacteria</taxon>
        <taxon>Pseudomonadati</taxon>
        <taxon>Pseudomonadota</taxon>
        <taxon>Alphaproteobacteria</taxon>
        <taxon>Hyphomicrobiales</taxon>
        <taxon>Methylobacteriaceae</taxon>
        <taxon>Methylobacterium</taxon>
    </lineage>
</organism>
<reference evidence="3 4" key="1">
    <citation type="submission" date="2016-04" db="EMBL/GenBank/DDBJ databases">
        <authorList>
            <person name="Evans L.H."/>
            <person name="Alamgir A."/>
            <person name="Owens N."/>
            <person name="Weber N.D."/>
            <person name="Virtaneva K."/>
            <person name="Barbian K."/>
            <person name="Babar A."/>
            <person name="Rosenke K."/>
        </authorList>
    </citation>
    <scope>NUCLEOTIDE SEQUENCE [LARGE SCALE GENOMIC DNA]</scope>
    <source>
        <strain evidence="3 4">PMB02</strain>
    </source>
</reference>
<sequence length="238" mass="25571">MGTRLGFPIRRFRSSEDGIAAVEVALILPVLMTIMLGGIQIVAYINAVRKVELVVQSISQMVSQTKPPDGSTTATVNATDLHFSFDAALVLFPYLMGEAKRQGKAWSQVITINYASIRFTQTATTCTDTTDQSACYRADVVWTSTGTAQPAAGPAYRPCGTPQIAGSNTAPPLRTTLPRSLFSPAAVVVIDVVFTFRPTFGASYLPSLTIARSAYVQPRYATLVDYDTTNNDGIASKC</sequence>
<dbReference type="Proteomes" id="UP000078316">
    <property type="component" value="Unassembled WGS sequence"/>
</dbReference>
<proteinExistence type="predicted"/>
<accession>A0A179SE55</accession>
<feature type="domain" description="TadE-like" evidence="2">
    <location>
        <begin position="18"/>
        <end position="53"/>
    </location>
</feature>
<gene>
    <name evidence="3" type="ORF">A5481_07295</name>
</gene>
<name>A0A179SE55_9HYPH</name>
<keyword evidence="1" id="KW-0812">Transmembrane</keyword>
<dbReference type="AlphaFoldDB" id="A0A179SE55"/>
<comment type="caution">
    <text evidence="3">The sequence shown here is derived from an EMBL/GenBank/DDBJ whole genome shotgun (WGS) entry which is preliminary data.</text>
</comment>